<protein>
    <submittedName>
        <fullName evidence="2">Uncharacterized protein</fullName>
    </submittedName>
</protein>
<evidence type="ECO:0000313" key="2">
    <source>
        <dbReference type="EMBL" id="VAX40095.1"/>
    </source>
</evidence>
<evidence type="ECO:0000256" key="1">
    <source>
        <dbReference type="SAM" id="Phobius"/>
    </source>
</evidence>
<organism evidence="2">
    <name type="scientific">hydrothermal vent metagenome</name>
    <dbReference type="NCBI Taxonomy" id="652676"/>
    <lineage>
        <taxon>unclassified sequences</taxon>
        <taxon>metagenomes</taxon>
        <taxon>ecological metagenomes</taxon>
    </lineage>
</organism>
<name>A0A3B1E3B2_9ZZZZ</name>
<sequence>MAIILVQYLLGGMLRHLGKQLFEHIGLAAMVLLCGLIFFVMLLRTESSWLKSAGWVLLLLLGVQITLGLSAFVTKYGFAPTGYVAVHHSILQVIIRTSHTLVGMLLLMTSLTTLLRILHIESFRTLQPINITASLPQTAQLKGGAQ</sequence>
<feature type="transmembrane region" description="Helical" evidence="1">
    <location>
        <begin position="93"/>
        <end position="118"/>
    </location>
</feature>
<keyword evidence="1" id="KW-0472">Membrane</keyword>
<keyword evidence="1" id="KW-0812">Transmembrane</keyword>
<dbReference type="AlphaFoldDB" id="A0A3B1E3B2"/>
<feature type="transmembrane region" description="Helical" evidence="1">
    <location>
        <begin position="55"/>
        <end position="73"/>
    </location>
</feature>
<feature type="transmembrane region" description="Helical" evidence="1">
    <location>
        <begin position="24"/>
        <end position="43"/>
    </location>
</feature>
<keyword evidence="1" id="KW-1133">Transmembrane helix</keyword>
<reference evidence="2" key="1">
    <citation type="submission" date="2018-06" db="EMBL/GenBank/DDBJ databases">
        <authorList>
            <person name="Zhirakovskaya E."/>
        </authorList>
    </citation>
    <scope>NUCLEOTIDE SEQUENCE</scope>
</reference>
<dbReference type="EMBL" id="UOGL01000401">
    <property type="protein sequence ID" value="VAX40095.1"/>
    <property type="molecule type" value="Genomic_DNA"/>
</dbReference>
<accession>A0A3B1E3B2</accession>
<proteinExistence type="predicted"/>
<gene>
    <name evidence="2" type="ORF">MNBD_PLANCTO02-1700</name>
</gene>